<dbReference type="PANTHER" id="PTHR30461">
    <property type="entry name" value="DNA-INVERTASE FROM LAMBDOID PROPHAGE"/>
    <property type="match status" value="1"/>
</dbReference>
<feature type="domain" description="Recombinase" evidence="2">
    <location>
        <begin position="218"/>
        <end position="349"/>
    </location>
</feature>
<dbReference type="Proteomes" id="UP000002385">
    <property type="component" value="Plasmid pCMU01"/>
</dbReference>
<dbReference type="KEGG" id="mch:Mchl_5404"/>
<evidence type="ECO:0000259" key="2">
    <source>
        <dbReference type="PROSITE" id="PS51737"/>
    </source>
</evidence>
<dbReference type="Pfam" id="PF13340">
    <property type="entry name" value="DUF4096"/>
    <property type="match status" value="1"/>
</dbReference>
<geneLocation type="plasmid" evidence="3 4">
    <name>pCMU01</name>
</geneLocation>
<keyword evidence="3" id="KW-0614">Plasmid</keyword>
<dbReference type="RefSeq" id="WP_012606065.1">
    <property type="nucleotide sequence ID" value="NC_011758.1"/>
</dbReference>
<dbReference type="PROSITE" id="PS51737">
    <property type="entry name" value="RECOMBINASE_DNA_BIND"/>
    <property type="match status" value="1"/>
</dbReference>
<proteinExistence type="predicted"/>
<dbReference type="Pfam" id="PF00239">
    <property type="entry name" value="Resolvase"/>
    <property type="match status" value="1"/>
</dbReference>
<evidence type="ECO:0000259" key="1">
    <source>
        <dbReference type="PROSITE" id="PS51736"/>
    </source>
</evidence>
<dbReference type="Gene3D" id="3.40.50.1390">
    <property type="entry name" value="Resolvase, N-terminal catalytic domain"/>
    <property type="match status" value="1"/>
</dbReference>
<reference evidence="3 4" key="1">
    <citation type="submission" date="2008-12" db="EMBL/GenBank/DDBJ databases">
        <title>Complete sequence of plasmid1 of Methylobacterium chloromethanicum CM4.</title>
        <authorList>
            <consortium name="US DOE Joint Genome Institute"/>
            <person name="Lucas S."/>
            <person name="Copeland A."/>
            <person name="Lapidus A."/>
            <person name="Glavina del Rio T."/>
            <person name="Dalin E."/>
            <person name="Tice H."/>
            <person name="Bruce D."/>
            <person name="Goodwin L."/>
            <person name="Pitluck S."/>
            <person name="Chertkov O."/>
            <person name="Brettin T."/>
            <person name="Detter J.C."/>
            <person name="Han C."/>
            <person name="Larimer F."/>
            <person name="Land M."/>
            <person name="Hauser L."/>
            <person name="Kyrpides N."/>
            <person name="Mikhailova N."/>
            <person name="Marx C."/>
            <person name="Richardson P."/>
        </authorList>
    </citation>
    <scope>NUCLEOTIDE SEQUENCE [LARGE SCALE GENOMIC DNA]</scope>
    <source>
        <strain evidence="4">CM4 / NCIMB 13688</strain>
        <plasmid evidence="3 4">pCMU01</plasmid>
    </source>
</reference>
<dbReference type="InterPro" id="IPR050639">
    <property type="entry name" value="SSR_resolvase"/>
</dbReference>
<dbReference type="PROSITE" id="PS51736">
    <property type="entry name" value="RECOMBINASES_3"/>
    <property type="match status" value="1"/>
</dbReference>
<name>B7L2V4_METC4</name>
<organism evidence="3 4">
    <name type="scientific">Methylorubrum extorquens (strain CM4 / NCIMB 13688)</name>
    <name type="common">Methylobacterium extorquens</name>
    <dbReference type="NCBI Taxonomy" id="440085"/>
    <lineage>
        <taxon>Bacteria</taxon>
        <taxon>Pseudomonadati</taxon>
        <taxon>Pseudomonadota</taxon>
        <taxon>Alphaproteobacteria</taxon>
        <taxon>Hyphomicrobiales</taxon>
        <taxon>Methylobacteriaceae</taxon>
        <taxon>Methylorubrum</taxon>
    </lineage>
</organism>
<dbReference type="GO" id="GO:0000150">
    <property type="term" value="F:DNA strand exchange activity"/>
    <property type="evidence" value="ECO:0007669"/>
    <property type="project" value="InterPro"/>
</dbReference>
<feature type="domain" description="Resolvase/invertase-type recombinase catalytic" evidence="1">
    <location>
        <begin position="67"/>
        <end position="224"/>
    </location>
</feature>
<dbReference type="Gene3D" id="3.90.1750.20">
    <property type="entry name" value="Putative Large Serine Recombinase, Chain B, Domain 2"/>
    <property type="match status" value="1"/>
</dbReference>
<dbReference type="InterPro" id="IPR011109">
    <property type="entry name" value="DNA_bind_recombinase_dom"/>
</dbReference>
<sequence>MKRLNGLFDEAARDRRALAAELGARPPRMPGAGELKGRSPVLLSLPDVWLDRHGGAAEIVHTPTAGRAAIYTRFSTSAQTQTSTERQVELCRTYCVRLGLEHDPDRDVYSDEARSGRNIWGRQSLQQMLDAVLAGQYRYVVIEDGDRLSRDLSDLSWLAKTLQEAGVELHSTTRGKLDSRHVVMDGLLSSETLAQMVVRADYSRRRRAQEGLCMGGVAFGYDRVPGQAGKCVVNPAQAEHVRWIYETYLAGTLSPTQIARDLQRRGVDGPSGTCSWNDGTVRRILSNPRYCGLLIYGRRQTWRNPADRTWCQRVTDPQTWIVAEVEDWVIVDRETWNRVQVRMKERSLLAPGGLAGTRAPARKVENLLTKRIKCPFCEEGFYAVDHSSKGESRIRCNRYAQERGCTNSRSYLMHMVEAAVVRCVGDALADEAGLAAFADAQARALQKRERAAVDERPRLERRIAAAEGELHATFKVPEGIGEAEWGRTVAGLQAKLARELGALRHELSNLGSAPPQSVSIDPDRLGDLRQAFSELAATAPFRPVDEAGQRLKAAFRDFVTGVILHPGEEPGEFRIEVTTQMGELVPGVQRSMNLSAHHRLPPTGFRGDPDRVMRAREMAERREFALTDAEWELVEPLVPPETGRGRWARDCIPARTLVDIALYRIEARVPWRQIPDTFGEPVMVLAAMRRLAFCGAWDRVLACLKASSPERFEGKDPHDVAVLGLLTRRSLEARRSPI</sequence>
<dbReference type="GO" id="GO:0003677">
    <property type="term" value="F:DNA binding"/>
    <property type="evidence" value="ECO:0007669"/>
    <property type="project" value="InterPro"/>
</dbReference>
<accession>B7L2V4</accession>
<dbReference type="PANTHER" id="PTHR30461:SF23">
    <property type="entry name" value="DNA RECOMBINASE-RELATED"/>
    <property type="match status" value="1"/>
</dbReference>
<gene>
    <name evidence="3" type="ordered locus">Mchl_5404</name>
</gene>
<dbReference type="InterPro" id="IPR025161">
    <property type="entry name" value="IS402-like_dom"/>
</dbReference>
<evidence type="ECO:0000313" key="3">
    <source>
        <dbReference type="EMBL" id="ACK86162.1"/>
    </source>
</evidence>
<dbReference type="AlphaFoldDB" id="B7L2V4"/>
<reference evidence="3 4" key="2">
    <citation type="journal article" date="2012" name="J. Bacteriol.">
        <title>Complete genome sequences of six strains of the genus Methylobacterium.</title>
        <authorList>
            <person name="Marx C.J."/>
            <person name="Bringel F."/>
            <person name="Chistoserdova L."/>
            <person name="Moulin L."/>
            <person name="Farhan Ul Haque M."/>
            <person name="Fleischman D.E."/>
            <person name="Gruffaz C."/>
            <person name="Jourand P."/>
            <person name="Knief C."/>
            <person name="Lee M.C."/>
            <person name="Muller E.E."/>
            <person name="Nadalig T."/>
            <person name="Peyraud R."/>
            <person name="Roselli S."/>
            <person name="Russ L."/>
            <person name="Goodwin L.A."/>
            <person name="Ivanova N."/>
            <person name="Kyrpides N."/>
            <person name="Lajus A."/>
            <person name="Land M.L."/>
            <person name="Medigue C."/>
            <person name="Mikhailova N."/>
            <person name="Nolan M."/>
            <person name="Woyke T."/>
            <person name="Stolyar S."/>
            <person name="Vorholt J.A."/>
            <person name="Vuilleumier S."/>
        </authorList>
    </citation>
    <scope>NUCLEOTIDE SEQUENCE [LARGE SCALE GENOMIC DNA]</scope>
    <source>
        <strain evidence="4">CM4 / NCIMB 13688</strain>
        <plasmid evidence="3 4">pCMU01</plasmid>
    </source>
</reference>
<dbReference type="InterPro" id="IPR036162">
    <property type="entry name" value="Resolvase-like_N_sf"/>
</dbReference>
<dbReference type="Pfam" id="PF07508">
    <property type="entry name" value="Recombinase"/>
    <property type="match status" value="1"/>
</dbReference>
<dbReference type="InterPro" id="IPR006119">
    <property type="entry name" value="Resolv_N"/>
</dbReference>
<dbReference type="CDD" id="cd00338">
    <property type="entry name" value="Ser_Recombinase"/>
    <property type="match status" value="1"/>
</dbReference>
<evidence type="ECO:0000313" key="4">
    <source>
        <dbReference type="Proteomes" id="UP000002385"/>
    </source>
</evidence>
<dbReference type="SUPFAM" id="SSF53041">
    <property type="entry name" value="Resolvase-like"/>
    <property type="match status" value="1"/>
</dbReference>
<dbReference type="HOGENOM" id="CLU_010686_18_13_5"/>
<dbReference type="InterPro" id="IPR038109">
    <property type="entry name" value="DNA_bind_recomb_sf"/>
</dbReference>
<dbReference type="SMART" id="SM00857">
    <property type="entry name" value="Resolvase"/>
    <property type="match status" value="1"/>
</dbReference>
<protein>
    <submittedName>
        <fullName evidence="3">Recombinase</fullName>
    </submittedName>
</protein>
<dbReference type="EMBL" id="CP001299">
    <property type="protein sequence ID" value="ACK86162.1"/>
    <property type="molecule type" value="Genomic_DNA"/>
</dbReference>